<keyword evidence="5 9" id="KW-0812">Transmembrane</keyword>
<feature type="transmembrane region" description="Helical" evidence="9">
    <location>
        <begin position="222"/>
        <end position="245"/>
    </location>
</feature>
<dbReference type="AlphaFoldDB" id="V4P423"/>
<dbReference type="OrthoDB" id="9790043at2"/>
<dbReference type="GO" id="GO:0015153">
    <property type="term" value="F:rhamnose transmembrane transporter activity"/>
    <property type="evidence" value="ECO:0007669"/>
    <property type="project" value="InterPro"/>
</dbReference>
<evidence type="ECO:0000313" key="11">
    <source>
        <dbReference type="Proteomes" id="UP000017837"/>
    </source>
</evidence>
<feature type="transmembrane region" description="Helical" evidence="9">
    <location>
        <begin position="305"/>
        <end position="323"/>
    </location>
</feature>
<dbReference type="eggNOG" id="ENOG502Z7ID">
    <property type="taxonomic scope" value="Bacteria"/>
</dbReference>
<keyword evidence="6" id="KW-0769">Symport</keyword>
<evidence type="ECO:0000256" key="2">
    <source>
        <dbReference type="ARBA" id="ARBA00022475"/>
    </source>
</evidence>
<feature type="transmembrane region" description="Helical" evidence="9">
    <location>
        <begin position="133"/>
        <end position="154"/>
    </location>
</feature>
<dbReference type="PATRIC" id="fig|1121022.4.peg.3206"/>
<evidence type="ECO:0000256" key="5">
    <source>
        <dbReference type="ARBA" id="ARBA00022692"/>
    </source>
</evidence>
<feature type="transmembrane region" description="Helical" evidence="9">
    <location>
        <begin position="68"/>
        <end position="90"/>
    </location>
</feature>
<feature type="transmembrane region" description="Helical" evidence="9">
    <location>
        <begin position="36"/>
        <end position="56"/>
    </location>
</feature>
<feature type="transmembrane region" description="Helical" evidence="9">
    <location>
        <begin position="335"/>
        <end position="358"/>
    </location>
</feature>
<keyword evidence="11" id="KW-1185">Reference proteome</keyword>
<sequence length="359" mass="38298">MNPNPLLGVLFHWLGGLSSASFYVPYKRIRLWSWEIFWLTGGVFSWILAPWIGAFIGSKDLINVLTSVPSHTLLICYLCGAGWGLGGLTFGLTMRYLGLSLGMAVALGLTTVIGTVGPPIFQGTFGELIAKPGSAYTFIGIAVVVLGIVIVALAGNAKEKQLANVAGDASAPDRGEFDLKKGFLIAVFSGVMSSFFAFGLAAGDPIREATAAAGTGPLWVGLPVLCVVLAGGFTTNFLWCLYLILKNKSAGEWGGTLSKVHAGQGKAPLMANYLLAALGGTLWYFQFFFYTMGESQMGKFGFSSWTLHMASIILFSTLWGFALKEWKGTANKTRFMVWLGIGTLIISTVIIGIGNMVAQ</sequence>
<keyword evidence="3" id="KW-0997">Cell inner membrane</keyword>
<keyword evidence="7 9" id="KW-1133">Transmembrane helix</keyword>
<evidence type="ECO:0000256" key="7">
    <source>
        <dbReference type="ARBA" id="ARBA00022989"/>
    </source>
</evidence>
<dbReference type="EMBL" id="AWGB01000035">
    <property type="protein sequence ID" value="ESQ88697.1"/>
    <property type="molecule type" value="Genomic_DNA"/>
</dbReference>
<evidence type="ECO:0000256" key="1">
    <source>
        <dbReference type="ARBA" id="ARBA00022448"/>
    </source>
</evidence>
<proteinExistence type="predicted"/>
<organism evidence="10 11">
    <name type="scientific">Asticcacaulis benevestitus DSM 16100 = ATCC BAA-896</name>
    <dbReference type="NCBI Taxonomy" id="1121022"/>
    <lineage>
        <taxon>Bacteria</taxon>
        <taxon>Pseudomonadati</taxon>
        <taxon>Pseudomonadota</taxon>
        <taxon>Alphaproteobacteria</taxon>
        <taxon>Caulobacterales</taxon>
        <taxon>Caulobacteraceae</taxon>
        <taxon>Asticcacaulis</taxon>
    </lineage>
</organism>
<dbReference type="InterPro" id="IPR004673">
    <property type="entry name" value="L-rhamnose-proton_sym_RhaT"/>
</dbReference>
<gene>
    <name evidence="10" type="ORF">ABENE_15760</name>
</gene>
<dbReference type="STRING" id="1121022.GCA_000376105_03473"/>
<evidence type="ECO:0000256" key="4">
    <source>
        <dbReference type="ARBA" id="ARBA00022597"/>
    </source>
</evidence>
<comment type="caution">
    <text evidence="10">The sequence shown here is derived from an EMBL/GenBank/DDBJ whole genome shotgun (WGS) entry which is preliminary data.</text>
</comment>
<evidence type="ECO:0000256" key="8">
    <source>
        <dbReference type="ARBA" id="ARBA00023136"/>
    </source>
</evidence>
<evidence type="ECO:0008006" key="12">
    <source>
        <dbReference type="Google" id="ProtNLM"/>
    </source>
</evidence>
<dbReference type="NCBIfam" id="NF010024">
    <property type="entry name" value="PRK13499.1-4"/>
    <property type="match status" value="1"/>
</dbReference>
<keyword evidence="2" id="KW-1003">Cell membrane</keyword>
<dbReference type="GO" id="GO:0015293">
    <property type="term" value="F:symporter activity"/>
    <property type="evidence" value="ECO:0007669"/>
    <property type="project" value="UniProtKB-KW"/>
</dbReference>
<feature type="transmembrane region" description="Helical" evidence="9">
    <location>
        <begin position="6"/>
        <end position="24"/>
    </location>
</feature>
<keyword evidence="8 9" id="KW-0472">Membrane</keyword>
<protein>
    <recommendedName>
        <fullName evidence="12">Sugar:proton symporter</fullName>
    </recommendedName>
</protein>
<dbReference type="Pfam" id="PF06379">
    <property type="entry name" value="RhaT"/>
    <property type="match status" value="1"/>
</dbReference>
<evidence type="ECO:0000313" key="10">
    <source>
        <dbReference type="EMBL" id="ESQ88697.1"/>
    </source>
</evidence>
<feature type="transmembrane region" description="Helical" evidence="9">
    <location>
        <begin position="266"/>
        <end position="285"/>
    </location>
</feature>
<name>V4P423_9CAUL</name>
<evidence type="ECO:0000256" key="3">
    <source>
        <dbReference type="ARBA" id="ARBA00022519"/>
    </source>
</evidence>
<dbReference type="Proteomes" id="UP000017837">
    <property type="component" value="Unassembled WGS sequence"/>
</dbReference>
<evidence type="ECO:0000256" key="9">
    <source>
        <dbReference type="SAM" id="Phobius"/>
    </source>
</evidence>
<dbReference type="GO" id="GO:0016020">
    <property type="term" value="C:membrane"/>
    <property type="evidence" value="ECO:0007669"/>
    <property type="project" value="InterPro"/>
</dbReference>
<keyword evidence="1" id="KW-0813">Transport</keyword>
<reference evidence="10 11" key="1">
    <citation type="journal article" date="2014" name="Nature">
        <title>Sequential evolution of bacterial morphology by co-option of a developmental regulator.</title>
        <authorList>
            <person name="Jiang C."/>
            <person name="Brown P.J."/>
            <person name="Ducret A."/>
            <person name="Brun Y.V."/>
        </authorList>
    </citation>
    <scope>NUCLEOTIDE SEQUENCE [LARGE SCALE GENOMIC DNA]</scope>
    <source>
        <strain evidence="10 11">DSM 16100</strain>
    </source>
</reference>
<accession>V4P423</accession>
<keyword evidence="4" id="KW-0762">Sugar transport</keyword>
<dbReference type="RefSeq" id="WP_018083149.1">
    <property type="nucleotide sequence ID" value="NZ_AQWM01000024.1"/>
</dbReference>
<feature type="transmembrane region" description="Helical" evidence="9">
    <location>
        <begin position="97"/>
        <end position="121"/>
    </location>
</feature>
<feature type="transmembrane region" description="Helical" evidence="9">
    <location>
        <begin position="183"/>
        <end position="202"/>
    </location>
</feature>
<evidence type="ECO:0000256" key="6">
    <source>
        <dbReference type="ARBA" id="ARBA00022847"/>
    </source>
</evidence>